<accession>A0A0S2DGV5</accession>
<dbReference type="PATRIC" id="fig|69.6.peg.2251"/>
<dbReference type="Gene3D" id="3.10.450.50">
    <property type="match status" value="1"/>
</dbReference>
<sequence length="160" mass="17486">MFTLFAIDRTQPLRSAARAGARMGWLAAALLALAACGGGSPEQRLRASMTQLQDAIQARDAKAVRAQLADDFVGPQGLDREGARRLAAASFLRYRDVWVRVAAPRFEVKGDRATVEFEAALGGGAGNALPEAAQLYQVRTGWRERDGEWRMISAEWTPRL</sequence>
<dbReference type="SUPFAM" id="SSF54427">
    <property type="entry name" value="NTF2-like"/>
    <property type="match status" value="1"/>
</dbReference>
<dbReference type="EMBL" id="CP013140">
    <property type="protein sequence ID" value="ALN57635.1"/>
    <property type="molecule type" value="Genomic_DNA"/>
</dbReference>
<dbReference type="AlphaFoldDB" id="A0A0S2DGV5"/>
<dbReference type="KEGG" id="lez:GLE_2286"/>
<dbReference type="Pfam" id="PF14534">
    <property type="entry name" value="DUF4440"/>
    <property type="match status" value="1"/>
</dbReference>
<reference evidence="1 2" key="1">
    <citation type="submission" date="2015-11" db="EMBL/GenBank/DDBJ databases">
        <title>Genome sequences of Lysobacter enzymogenes strain C3 and Lysobacter antibioticus ATCC 29479.</title>
        <authorList>
            <person name="Kobayashi D.Y."/>
        </authorList>
    </citation>
    <scope>NUCLEOTIDE SEQUENCE [LARGE SCALE GENOMIC DNA]</scope>
    <source>
        <strain evidence="1 2">C3</strain>
    </source>
</reference>
<protein>
    <submittedName>
        <fullName evidence="1">Uncharacterized protein</fullName>
    </submittedName>
</protein>
<dbReference type="InterPro" id="IPR027843">
    <property type="entry name" value="DUF4440"/>
</dbReference>
<dbReference type="OrthoDB" id="5801455at2"/>
<organism evidence="1 2">
    <name type="scientific">Lysobacter enzymogenes</name>
    <dbReference type="NCBI Taxonomy" id="69"/>
    <lineage>
        <taxon>Bacteria</taxon>
        <taxon>Pseudomonadati</taxon>
        <taxon>Pseudomonadota</taxon>
        <taxon>Gammaproteobacteria</taxon>
        <taxon>Lysobacterales</taxon>
        <taxon>Lysobacteraceae</taxon>
        <taxon>Lysobacter</taxon>
    </lineage>
</organism>
<name>A0A0S2DGV5_LYSEN</name>
<evidence type="ECO:0000313" key="2">
    <source>
        <dbReference type="Proteomes" id="UP000061569"/>
    </source>
</evidence>
<dbReference type="Proteomes" id="UP000061569">
    <property type="component" value="Chromosome"/>
</dbReference>
<dbReference type="STRING" id="69.GLE_2286"/>
<proteinExistence type="predicted"/>
<evidence type="ECO:0000313" key="1">
    <source>
        <dbReference type="EMBL" id="ALN57635.1"/>
    </source>
</evidence>
<gene>
    <name evidence="1" type="ORF">GLE_2286</name>
</gene>
<dbReference type="InterPro" id="IPR032710">
    <property type="entry name" value="NTF2-like_dom_sf"/>
</dbReference>